<evidence type="ECO:0000313" key="1">
    <source>
        <dbReference type="EMBL" id="MBD1432373.1"/>
    </source>
</evidence>
<gene>
    <name evidence="1" type="ORF">H8B06_06015</name>
</gene>
<sequence>MKIQGKRVRNIEKYLADIEEGAIFRIALLQPNDFERRVVNTGFDDLELGIQILPNIIGARSRINAEGGFIVHRDREKERKFRELVVTDWHGNPHTVDIPYLRYPRTEIPPPSVELTVMENAINEVLIVSPDLVNEQANYPDILHIVNLFLELFGECDTVREDNEVVINLNAPVRRVNWTVLPQGVYPWERLRSNVEELVDRAKQNYQPIIRQRFKVITSYSPNFVAIGRAGFNGYVVFGFPEKNFFILESIFHNNATYVLGRDWEDLSQLTKAELIADELYQQRFEHRSN</sequence>
<dbReference type="EMBL" id="JACOIK010000004">
    <property type="protein sequence ID" value="MBD1432373.1"/>
    <property type="molecule type" value="Genomic_DNA"/>
</dbReference>
<evidence type="ECO:0000313" key="2">
    <source>
        <dbReference type="Proteomes" id="UP000602759"/>
    </source>
</evidence>
<reference evidence="1 2" key="1">
    <citation type="submission" date="2020-08" db="EMBL/GenBank/DDBJ databases">
        <title>Sphingobacterium sp. DN00404 isolated from aquaculture water.</title>
        <authorList>
            <person name="Zhang M."/>
        </authorList>
    </citation>
    <scope>NUCLEOTIDE SEQUENCE [LARGE SCALE GENOMIC DNA]</scope>
    <source>
        <strain evidence="1 2">DN00404</strain>
    </source>
</reference>
<proteinExistence type="predicted"/>
<comment type="caution">
    <text evidence="1">The sequence shown here is derived from an EMBL/GenBank/DDBJ whole genome shotgun (WGS) entry which is preliminary data.</text>
</comment>
<name>A0ABR7YMH2_9SPHI</name>
<organism evidence="1 2">
    <name type="scientific">Sphingobacterium micropteri</name>
    <dbReference type="NCBI Taxonomy" id="2763501"/>
    <lineage>
        <taxon>Bacteria</taxon>
        <taxon>Pseudomonadati</taxon>
        <taxon>Bacteroidota</taxon>
        <taxon>Sphingobacteriia</taxon>
        <taxon>Sphingobacteriales</taxon>
        <taxon>Sphingobacteriaceae</taxon>
        <taxon>Sphingobacterium</taxon>
    </lineage>
</organism>
<accession>A0ABR7YMH2</accession>
<dbReference type="Proteomes" id="UP000602759">
    <property type="component" value="Unassembled WGS sequence"/>
</dbReference>
<keyword evidence="2" id="KW-1185">Reference proteome</keyword>
<dbReference type="RefSeq" id="WP_190993404.1">
    <property type="nucleotide sequence ID" value="NZ_JACOIK010000004.1"/>
</dbReference>
<protein>
    <submittedName>
        <fullName evidence="1">Uncharacterized protein</fullName>
    </submittedName>
</protein>